<keyword evidence="3" id="KW-1185">Reference proteome</keyword>
<feature type="transmembrane region" description="Helical" evidence="1">
    <location>
        <begin position="188"/>
        <end position="206"/>
    </location>
</feature>
<name>A0A243RE19_9ACTN</name>
<keyword evidence="1" id="KW-0812">Transmembrane</keyword>
<feature type="transmembrane region" description="Helical" evidence="1">
    <location>
        <begin position="121"/>
        <end position="143"/>
    </location>
</feature>
<gene>
    <name evidence="2" type="ORF">CA984_28095</name>
</gene>
<dbReference type="RefSeq" id="WP_086576550.1">
    <property type="nucleotide sequence ID" value="NZ_NGFP01000153.1"/>
</dbReference>
<keyword evidence="1" id="KW-1133">Transmembrane helix</keyword>
<sequence length="254" mass="26651">MAFAYHAGTSIYTSAIGMCTAASLIPSAAPSPMFRSIAISSGLLMTLQFSSPSDIDGAKQVWKDLCKELDDAHIDLNSLTSGVNPEKWQNMGKEEFDAACKKFYEEMGKTRDCCNNIGDSLGGAAMMSFIAAVVCAVLGTILLKMAIAKAAASAAGPVGALTATTITTAGATTIRQKLRMMVVKSGKSLMLIGTIVMMGYALLQWLTSSTQQGLSQAATPMDTKSMPMFEQVSIEGLPQSFGGSETAPGYKPKA</sequence>
<protein>
    <submittedName>
        <fullName evidence="2">Uncharacterized protein</fullName>
    </submittedName>
</protein>
<accession>A0A243RE19</accession>
<evidence type="ECO:0000256" key="1">
    <source>
        <dbReference type="SAM" id="Phobius"/>
    </source>
</evidence>
<organism evidence="2 3">
    <name type="scientific">Streptosporangium minutum</name>
    <dbReference type="NCBI Taxonomy" id="569862"/>
    <lineage>
        <taxon>Bacteria</taxon>
        <taxon>Bacillati</taxon>
        <taxon>Actinomycetota</taxon>
        <taxon>Actinomycetes</taxon>
        <taxon>Streptosporangiales</taxon>
        <taxon>Streptosporangiaceae</taxon>
        <taxon>Streptosporangium</taxon>
    </lineage>
</organism>
<reference evidence="2 3" key="1">
    <citation type="submission" date="2017-05" db="EMBL/GenBank/DDBJ databases">
        <title>Biotechnological potential of actinobacteria isolated from South African environments.</title>
        <authorList>
            <person name="Le Roes-Hill M."/>
            <person name="Prins A."/>
            <person name="Durrell K.A."/>
        </authorList>
    </citation>
    <scope>NUCLEOTIDE SEQUENCE [LARGE SCALE GENOMIC DNA]</scope>
    <source>
        <strain evidence="2">M26</strain>
    </source>
</reference>
<proteinExistence type="predicted"/>
<comment type="caution">
    <text evidence="2">The sequence shown here is derived from an EMBL/GenBank/DDBJ whole genome shotgun (WGS) entry which is preliminary data.</text>
</comment>
<evidence type="ECO:0000313" key="3">
    <source>
        <dbReference type="Proteomes" id="UP000194761"/>
    </source>
</evidence>
<evidence type="ECO:0000313" key="2">
    <source>
        <dbReference type="EMBL" id="OUC92966.1"/>
    </source>
</evidence>
<keyword evidence="1" id="KW-0472">Membrane</keyword>
<dbReference type="EMBL" id="NGFP01000153">
    <property type="protein sequence ID" value="OUC92966.1"/>
    <property type="molecule type" value="Genomic_DNA"/>
</dbReference>
<dbReference type="AlphaFoldDB" id="A0A243RE19"/>
<dbReference type="Proteomes" id="UP000194761">
    <property type="component" value="Unassembled WGS sequence"/>
</dbReference>